<proteinExistence type="predicted"/>
<dbReference type="InterPro" id="IPR029063">
    <property type="entry name" value="SAM-dependent_MTases_sf"/>
</dbReference>
<dbReference type="InterPro" id="IPR013217">
    <property type="entry name" value="Methyltransf_12"/>
</dbReference>
<dbReference type="HOGENOM" id="CLU_057664_0_0_3"/>
<keyword evidence="2" id="KW-0489">Methyltransferase</keyword>
<gene>
    <name evidence="2" type="ORF">Cri9333_3492</name>
</gene>
<dbReference type="Gene3D" id="3.40.50.150">
    <property type="entry name" value="Vaccinia Virus protein VP39"/>
    <property type="match status" value="1"/>
</dbReference>
<dbReference type="PATRIC" id="fig|1173022.3.peg.3765"/>
<evidence type="ECO:0000313" key="3">
    <source>
        <dbReference type="Proteomes" id="UP000010472"/>
    </source>
</evidence>
<dbReference type="STRING" id="1173022.Cri9333_3492"/>
<keyword evidence="3" id="KW-1185">Reference proteome</keyword>
<dbReference type="GO" id="GO:0008168">
    <property type="term" value="F:methyltransferase activity"/>
    <property type="evidence" value="ECO:0007669"/>
    <property type="project" value="UniProtKB-KW"/>
</dbReference>
<dbReference type="GO" id="GO:0032259">
    <property type="term" value="P:methylation"/>
    <property type="evidence" value="ECO:0007669"/>
    <property type="project" value="UniProtKB-KW"/>
</dbReference>
<protein>
    <submittedName>
        <fullName evidence="2">Methyltransferase type 12</fullName>
    </submittedName>
</protein>
<dbReference type="CDD" id="cd02440">
    <property type="entry name" value="AdoMet_MTases"/>
    <property type="match status" value="1"/>
</dbReference>
<dbReference type="Pfam" id="PF08242">
    <property type="entry name" value="Methyltransf_12"/>
    <property type="match status" value="1"/>
</dbReference>
<reference evidence="2 3" key="1">
    <citation type="submission" date="2012-06" db="EMBL/GenBank/DDBJ databases">
        <title>Finished chromosome of genome of Crinalium epipsammum PCC 9333.</title>
        <authorList>
            <consortium name="US DOE Joint Genome Institute"/>
            <person name="Gugger M."/>
            <person name="Coursin T."/>
            <person name="Rippka R."/>
            <person name="Tandeau De Marsac N."/>
            <person name="Huntemann M."/>
            <person name="Wei C.-L."/>
            <person name="Han J."/>
            <person name="Detter J.C."/>
            <person name="Han C."/>
            <person name="Tapia R."/>
            <person name="Davenport K."/>
            <person name="Daligault H."/>
            <person name="Erkkila T."/>
            <person name="Gu W."/>
            <person name="Munk A.C.C."/>
            <person name="Teshima H."/>
            <person name="Xu Y."/>
            <person name="Chain P."/>
            <person name="Chen A."/>
            <person name="Krypides N."/>
            <person name="Mavromatis K."/>
            <person name="Markowitz V."/>
            <person name="Szeto E."/>
            <person name="Ivanova N."/>
            <person name="Mikhailova N."/>
            <person name="Ovchinnikova G."/>
            <person name="Pagani I."/>
            <person name="Pati A."/>
            <person name="Goodwin L."/>
            <person name="Peters L."/>
            <person name="Pitluck S."/>
            <person name="Woyke T."/>
            <person name="Kerfeld C."/>
        </authorList>
    </citation>
    <scope>NUCLEOTIDE SEQUENCE [LARGE SCALE GENOMIC DNA]</scope>
    <source>
        <strain evidence="2 3">PCC 9333</strain>
    </source>
</reference>
<evidence type="ECO:0000259" key="1">
    <source>
        <dbReference type="Pfam" id="PF08242"/>
    </source>
</evidence>
<dbReference type="RefSeq" id="WP_015204422.1">
    <property type="nucleotide sequence ID" value="NC_019753.1"/>
</dbReference>
<dbReference type="SUPFAM" id="SSF53335">
    <property type="entry name" value="S-adenosyl-L-methionine-dependent methyltransferases"/>
    <property type="match status" value="1"/>
</dbReference>
<feature type="domain" description="Methyltransferase type 12" evidence="1">
    <location>
        <begin position="55"/>
        <end position="153"/>
    </location>
</feature>
<dbReference type="Proteomes" id="UP000010472">
    <property type="component" value="Chromosome"/>
</dbReference>
<keyword evidence="2" id="KW-0808">Transferase</keyword>
<accession>K9W3I7</accession>
<evidence type="ECO:0000313" key="2">
    <source>
        <dbReference type="EMBL" id="AFZ14317.1"/>
    </source>
</evidence>
<dbReference type="OrthoDB" id="9772751at2"/>
<dbReference type="EMBL" id="CP003620">
    <property type="protein sequence ID" value="AFZ14317.1"/>
    <property type="molecule type" value="Genomic_DNA"/>
</dbReference>
<organism evidence="2 3">
    <name type="scientific">Crinalium epipsammum PCC 9333</name>
    <dbReference type="NCBI Taxonomy" id="1173022"/>
    <lineage>
        <taxon>Bacteria</taxon>
        <taxon>Bacillati</taxon>
        <taxon>Cyanobacteriota</taxon>
        <taxon>Cyanophyceae</taxon>
        <taxon>Gomontiellales</taxon>
        <taxon>Gomontiellaceae</taxon>
        <taxon>Crinalium</taxon>
    </lineage>
</organism>
<dbReference type="KEGG" id="cep:Cri9333_3492"/>
<name>K9W3I7_9CYAN</name>
<sequence>MTSTFEQEVKHGDRFRFGENWQRFLSVLNDERIGEAEKSLKQMLEIEDLHGKSFIDIGSGSGLFSLAARRLGAKVHSFDYDTQSVACTQELKQRYFPDDSNWTIEQGSALDTDYVKSLGQFDIVYSWGVLHHTGAMWKALENASLLVANKGLLFIAIYNDQGGKSKRWLRVKELYCSGIFGKTVVSSLFIPYWILGGLAVDVLKGKNPVTRYSEYKKSRGMSRVHDWFDWLGGLPFEVAKPEEIFNFYHVRRLELKKMTTCGGRLGCNQFVFIQGT</sequence>
<dbReference type="AlphaFoldDB" id="K9W3I7"/>
<dbReference type="eggNOG" id="COG2264">
    <property type="taxonomic scope" value="Bacteria"/>
</dbReference>